<gene>
    <name evidence="2" type="ORF">BD410DRAFT_611768</name>
</gene>
<protein>
    <submittedName>
        <fullName evidence="2">Uncharacterized protein</fullName>
    </submittedName>
</protein>
<keyword evidence="3" id="KW-1185">Reference proteome</keyword>
<dbReference type="VEuPathDB" id="FungiDB:BD410DRAFT_611768"/>
<evidence type="ECO:0000313" key="3">
    <source>
        <dbReference type="Proteomes" id="UP000294933"/>
    </source>
</evidence>
<feature type="compositionally biased region" description="Pro residues" evidence="1">
    <location>
        <begin position="1"/>
        <end position="10"/>
    </location>
</feature>
<feature type="region of interest" description="Disordered" evidence="1">
    <location>
        <begin position="1"/>
        <end position="30"/>
    </location>
</feature>
<dbReference type="AlphaFoldDB" id="A0A4Y7PMY0"/>
<proteinExistence type="predicted"/>
<dbReference type="Proteomes" id="UP000294933">
    <property type="component" value="Unassembled WGS sequence"/>
</dbReference>
<sequence length="93" mass="10314">MASPHKPLPAVPTRYDGASSSNSNSNRQLSRLSIDGRAHLRNFVRYVLSEENVRGAVAEEWVDGIEVAMNELAMSMARGGWLASTFREPRALR</sequence>
<feature type="compositionally biased region" description="Low complexity" evidence="1">
    <location>
        <begin position="19"/>
        <end position="30"/>
    </location>
</feature>
<name>A0A4Y7PMY0_9AGAM</name>
<evidence type="ECO:0000256" key="1">
    <source>
        <dbReference type="SAM" id="MobiDB-lite"/>
    </source>
</evidence>
<organism evidence="2 3">
    <name type="scientific">Rickenella mellea</name>
    <dbReference type="NCBI Taxonomy" id="50990"/>
    <lineage>
        <taxon>Eukaryota</taxon>
        <taxon>Fungi</taxon>
        <taxon>Dikarya</taxon>
        <taxon>Basidiomycota</taxon>
        <taxon>Agaricomycotina</taxon>
        <taxon>Agaricomycetes</taxon>
        <taxon>Hymenochaetales</taxon>
        <taxon>Rickenellaceae</taxon>
        <taxon>Rickenella</taxon>
    </lineage>
</organism>
<reference evidence="2 3" key="1">
    <citation type="submission" date="2018-06" db="EMBL/GenBank/DDBJ databases">
        <title>A transcriptomic atlas of mushroom development highlights an independent origin of complex multicellularity.</title>
        <authorList>
            <consortium name="DOE Joint Genome Institute"/>
            <person name="Krizsan K."/>
            <person name="Almasi E."/>
            <person name="Merenyi Z."/>
            <person name="Sahu N."/>
            <person name="Viragh M."/>
            <person name="Koszo T."/>
            <person name="Mondo S."/>
            <person name="Kiss B."/>
            <person name="Balint B."/>
            <person name="Kues U."/>
            <person name="Barry K."/>
            <person name="Hegedus J.C."/>
            <person name="Henrissat B."/>
            <person name="Johnson J."/>
            <person name="Lipzen A."/>
            <person name="Ohm R."/>
            <person name="Nagy I."/>
            <person name="Pangilinan J."/>
            <person name="Yan J."/>
            <person name="Xiong Y."/>
            <person name="Grigoriev I.V."/>
            <person name="Hibbett D.S."/>
            <person name="Nagy L.G."/>
        </authorList>
    </citation>
    <scope>NUCLEOTIDE SEQUENCE [LARGE SCALE GENOMIC DNA]</scope>
    <source>
        <strain evidence="2 3">SZMC22713</strain>
    </source>
</reference>
<evidence type="ECO:0000313" key="2">
    <source>
        <dbReference type="EMBL" id="TDL16764.1"/>
    </source>
</evidence>
<accession>A0A4Y7PMY0</accession>
<dbReference type="EMBL" id="ML170235">
    <property type="protein sequence ID" value="TDL16764.1"/>
    <property type="molecule type" value="Genomic_DNA"/>
</dbReference>